<proteinExistence type="inferred from homology"/>
<dbReference type="Pfam" id="PF00899">
    <property type="entry name" value="ThiF"/>
    <property type="match status" value="1"/>
</dbReference>
<reference evidence="6" key="1">
    <citation type="submission" date="2021-01" db="EMBL/GenBank/DDBJ databases">
        <authorList>
            <person name="Corre E."/>
            <person name="Pelletier E."/>
            <person name="Niang G."/>
            <person name="Scheremetjew M."/>
            <person name="Finn R."/>
            <person name="Kale V."/>
            <person name="Holt S."/>
            <person name="Cochrane G."/>
            <person name="Meng A."/>
            <person name="Brown T."/>
            <person name="Cohen L."/>
        </authorList>
    </citation>
    <scope>NUCLEOTIDE SEQUENCE</scope>
    <source>
        <strain evidence="6">CCMP1510</strain>
    </source>
</reference>
<evidence type="ECO:0000313" key="6">
    <source>
        <dbReference type="EMBL" id="CAE0372280.1"/>
    </source>
</evidence>
<dbReference type="EMBL" id="HBIJ01019949">
    <property type="protein sequence ID" value="CAE0372280.1"/>
    <property type="molecule type" value="Transcribed_RNA"/>
</dbReference>
<evidence type="ECO:0000256" key="2">
    <source>
        <dbReference type="ARBA" id="ARBA00006868"/>
    </source>
</evidence>
<name>A0A7S3K4B3_9STRA</name>
<dbReference type="PANTHER" id="PTHR10953">
    <property type="entry name" value="UBIQUITIN-ACTIVATING ENZYME E1"/>
    <property type="match status" value="1"/>
</dbReference>
<evidence type="ECO:0000259" key="5">
    <source>
        <dbReference type="Pfam" id="PF00899"/>
    </source>
</evidence>
<dbReference type="GO" id="GO:0005737">
    <property type="term" value="C:cytoplasm"/>
    <property type="evidence" value="ECO:0007669"/>
    <property type="project" value="TreeGrafter"/>
</dbReference>
<dbReference type="InterPro" id="IPR000594">
    <property type="entry name" value="ThiF_NAD_FAD-bd"/>
</dbReference>
<accession>A0A7S3K4B3</accession>
<organism evidence="6">
    <name type="scientific">Aureoumbra lagunensis</name>
    <dbReference type="NCBI Taxonomy" id="44058"/>
    <lineage>
        <taxon>Eukaryota</taxon>
        <taxon>Sar</taxon>
        <taxon>Stramenopiles</taxon>
        <taxon>Ochrophyta</taxon>
        <taxon>Pelagophyceae</taxon>
        <taxon>Pelagomonadales</taxon>
        <taxon>Aureoumbra</taxon>
    </lineage>
</organism>
<dbReference type="PIRSF" id="PIRSF039099">
    <property type="entry name" value="APP-BP1"/>
    <property type="match status" value="1"/>
</dbReference>
<sequence length="496" mass="56176">MATNNKYDRQLRLWGAEGQANLANAHVALIGASATGSELLKNVVLPGIGKFTIYDNKKISQVDVENNFFVRKDDLVKDRAQIVCELVSCLNPEVKGEYYTSIDKFFEKKDDISSRYTLIICADTPPEICLKFADYCCIKNIPFIAVRSYGFIGSIRLQYKNHEIYDSKPDAIFWDLRISDPFPELEALVPENLDNLPDNEHSRVPYVILLIMALRKAQAVNQFPKVPKTLKEKEFVKSKLLEMRRYPYEENFQEALDNCYRIWSGNDLPEDTINALAHIQQESQENRSVLSRCLISISKFMAKENRAPISGAIPDMHSDTTSFIALQRAYHTAAQRDLKIIASFLINDQDALSILPNITKNLRNIRIISTPEYKHFDPQAIFDEIIDFSSLAPELWSLALYGADLFYAQFSRWPCNYSQDFEPLLSLLPTQIHEPFRTQITTELIRAAGSSLHTTAAVIGGIASQEAIKIIANQFVPLNHSFIFDGIHGAAAVINV</sequence>
<dbReference type="InterPro" id="IPR045886">
    <property type="entry name" value="ThiF/MoeB/HesA"/>
</dbReference>
<dbReference type="UniPathway" id="UPA00885"/>
<evidence type="ECO:0000256" key="4">
    <source>
        <dbReference type="PIRNR" id="PIRNR039099"/>
    </source>
</evidence>
<evidence type="ECO:0000256" key="1">
    <source>
        <dbReference type="ARBA" id="ARBA00005032"/>
    </source>
</evidence>
<dbReference type="SUPFAM" id="SSF69572">
    <property type="entry name" value="Activating enzymes of the ubiquitin-like proteins"/>
    <property type="match status" value="1"/>
</dbReference>
<dbReference type="InterPro" id="IPR030667">
    <property type="entry name" value="APP-BP1"/>
</dbReference>
<dbReference type="GO" id="GO:0045116">
    <property type="term" value="P:protein neddylation"/>
    <property type="evidence" value="ECO:0007669"/>
    <property type="project" value="UniProtKB-UniRule"/>
</dbReference>
<dbReference type="GO" id="GO:0019781">
    <property type="term" value="F:NEDD8 activating enzyme activity"/>
    <property type="evidence" value="ECO:0007669"/>
    <property type="project" value="UniProtKB-UniRule"/>
</dbReference>
<dbReference type="PANTHER" id="PTHR10953:SF29">
    <property type="entry name" value="NEDD8-ACTIVATING ENZYME E1 REGULATORY SUBUNIT"/>
    <property type="match status" value="1"/>
</dbReference>
<comment type="pathway">
    <text evidence="1 4">Protein modification; protein neddylation.</text>
</comment>
<evidence type="ECO:0000256" key="3">
    <source>
        <dbReference type="ARBA" id="ARBA00022786"/>
    </source>
</evidence>
<dbReference type="InterPro" id="IPR035985">
    <property type="entry name" value="Ubiquitin-activating_enz"/>
</dbReference>
<feature type="domain" description="THIF-type NAD/FAD binding fold" evidence="5">
    <location>
        <begin position="7"/>
        <end position="484"/>
    </location>
</feature>
<keyword evidence="3 4" id="KW-0833">Ubl conjugation pathway</keyword>
<protein>
    <recommendedName>
        <fullName evidence="4">NEDD8-activating enzyme E1 regulatory subunit</fullName>
    </recommendedName>
</protein>
<dbReference type="AlphaFoldDB" id="A0A7S3K4B3"/>
<dbReference type="Gene3D" id="3.40.50.720">
    <property type="entry name" value="NAD(P)-binding Rossmann-like Domain"/>
    <property type="match status" value="2"/>
</dbReference>
<comment type="similarity">
    <text evidence="2 4">Belongs to the ubiquitin-activating E1 family. ULA1 subfamily.</text>
</comment>
<gene>
    <name evidence="6" type="ORF">ALAG00032_LOCUS13063</name>
</gene>